<keyword evidence="3" id="KW-1185">Reference proteome</keyword>
<evidence type="ECO:0000313" key="2">
    <source>
        <dbReference type="EMBL" id="GIY84094.1"/>
    </source>
</evidence>
<dbReference type="Proteomes" id="UP001054945">
    <property type="component" value="Unassembled WGS sequence"/>
</dbReference>
<sequence>MFFPGIVSIIKETYNDGEKIKIEDPSTRQWFWTLEDLKKSVLEAACGLPFSKCEFRPYHRRALSYLLINTLSCLICTALFYPLYITGYILPLPSISLSPLVRIGQWNVLQDDE</sequence>
<gene>
    <name evidence="2" type="primary">AVEN_230463_1</name>
    <name evidence="2" type="ORF">CEXT_258851</name>
</gene>
<keyword evidence="1" id="KW-1133">Transmembrane helix</keyword>
<comment type="caution">
    <text evidence="2">The sequence shown here is derived from an EMBL/GenBank/DDBJ whole genome shotgun (WGS) entry which is preliminary data.</text>
</comment>
<dbReference type="EMBL" id="BPLR01016468">
    <property type="protein sequence ID" value="GIY84094.1"/>
    <property type="molecule type" value="Genomic_DNA"/>
</dbReference>
<keyword evidence="1" id="KW-0812">Transmembrane</keyword>
<proteinExistence type="predicted"/>
<organism evidence="2 3">
    <name type="scientific">Caerostris extrusa</name>
    <name type="common">Bark spider</name>
    <name type="synonym">Caerostris bankana</name>
    <dbReference type="NCBI Taxonomy" id="172846"/>
    <lineage>
        <taxon>Eukaryota</taxon>
        <taxon>Metazoa</taxon>
        <taxon>Ecdysozoa</taxon>
        <taxon>Arthropoda</taxon>
        <taxon>Chelicerata</taxon>
        <taxon>Arachnida</taxon>
        <taxon>Araneae</taxon>
        <taxon>Araneomorphae</taxon>
        <taxon>Entelegynae</taxon>
        <taxon>Araneoidea</taxon>
        <taxon>Araneidae</taxon>
        <taxon>Caerostris</taxon>
    </lineage>
</organism>
<keyword evidence="1" id="KW-0472">Membrane</keyword>
<feature type="transmembrane region" description="Helical" evidence="1">
    <location>
        <begin position="62"/>
        <end position="84"/>
    </location>
</feature>
<evidence type="ECO:0000256" key="1">
    <source>
        <dbReference type="SAM" id="Phobius"/>
    </source>
</evidence>
<name>A0AAV4WQY8_CAEEX</name>
<protein>
    <submittedName>
        <fullName evidence="2">Uncharacterized protein</fullName>
    </submittedName>
</protein>
<dbReference type="AlphaFoldDB" id="A0AAV4WQY8"/>
<evidence type="ECO:0000313" key="3">
    <source>
        <dbReference type="Proteomes" id="UP001054945"/>
    </source>
</evidence>
<accession>A0AAV4WQY8</accession>
<reference evidence="2 3" key="1">
    <citation type="submission" date="2021-06" db="EMBL/GenBank/DDBJ databases">
        <title>Caerostris extrusa draft genome.</title>
        <authorList>
            <person name="Kono N."/>
            <person name="Arakawa K."/>
        </authorList>
    </citation>
    <scope>NUCLEOTIDE SEQUENCE [LARGE SCALE GENOMIC DNA]</scope>
</reference>